<keyword evidence="6" id="KW-1185">Reference proteome</keyword>
<dbReference type="PANTHER" id="PTHR43537">
    <property type="entry name" value="TRANSCRIPTIONAL REGULATOR, GNTR FAMILY"/>
    <property type="match status" value="1"/>
</dbReference>
<keyword evidence="1" id="KW-0805">Transcription regulation</keyword>
<dbReference type="SMART" id="SM00345">
    <property type="entry name" value="HTH_GNTR"/>
    <property type="match status" value="1"/>
</dbReference>
<feature type="domain" description="HTH gntR-type" evidence="4">
    <location>
        <begin position="2"/>
        <end position="69"/>
    </location>
</feature>
<dbReference type="Proteomes" id="UP000051870">
    <property type="component" value="Unassembled WGS sequence"/>
</dbReference>
<sequence>MAGQTETIIAAILGDIEAGTLNPGDGIDEQALALRLGVSRTPLREAMIQLETAGLITRLPRKGAVVFRPTLEEFLAILEVHAKLEGQAAGLAARRLSKEHAENLESVVRACEAHAAEKGDDDPDAYYQLNMRFHEIIAIAAGNPFLLEMIKTNARKLMAYYRARYQYVGAIAASAKEHREIATLITKRDADAAEKRMARHVQFDQVTAMDLLAVLG</sequence>
<reference evidence="6" key="1">
    <citation type="submission" date="2015-09" db="EMBL/GenBank/DDBJ databases">
        <authorList>
            <person name="Rodrigo-Torres Lidia"/>
            <person name="Arahal R.David."/>
        </authorList>
    </citation>
    <scope>NUCLEOTIDE SEQUENCE [LARGE SCALE GENOMIC DNA]</scope>
    <source>
        <strain evidence="6">CECT 7735</strain>
    </source>
</reference>
<gene>
    <name evidence="5" type="primary">ydfH_1</name>
    <name evidence="5" type="ORF">PH7735_00237</name>
</gene>
<dbReference type="STRING" id="1715693.PH7735_00237"/>
<dbReference type="CDD" id="cd07377">
    <property type="entry name" value="WHTH_GntR"/>
    <property type="match status" value="1"/>
</dbReference>
<dbReference type="Pfam" id="PF00392">
    <property type="entry name" value="GntR"/>
    <property type="match status" value="1"/>
</dbReference>
<proteinExistence type="predicted"/>
<dbReference type="SMART" id="SM00895">
    <property type="entry name" value="FCD"/>
    <property type="match status" value="1"/>
</dbReference>
<accession>A0A0N7M839</accession>
<dbReference type="Gene3D" id="1.20.120.530">
    <property type="entry name" value="GntR ligand-binding domain-like"/>
    <property type="match status" value="1"/>
</dbReference>
<evidence type="ECO:0000313" key="5">
    <source>
        <dbReference type="EMBL" id="CUJ83198.1"/>
    </source>
</evidence>
<dbReference type="Gene3D" id="1.10.10.10">
    <property type="entry name" value="Winged helix-like DNA-binding domain superfamily/Winged helix DNA-binding domain"/>
    <property type="match status" value="1"/>
</dbReference>
<dbReference type="GO" id="GO:0003700">
    <property type="term" value="F:DNA-binding transcription factor activity"/>
    <property type="evidence" value="ECO:0007669"/>
    <property type="project" value="InterPro"/>
</dbReference>
<evidence type="ECO:0000256" key="1">
    <source>
        <dbReference type="ARBA" id="ARBA00023015"/>
    </source>
</evidence>
<keyword evidence="3" id="KW-0804">Transcription</keyword>
<dbReference type="RefSeq" id="WP_058309509.1">
    <property type="nucleotide sequence ID" value="NZ_CANLZE010000005.1"/>
</dbReference>
<dbReference type="InterPro" id="IPR000524">
    <property type="entry name" value="Tscrpt_reg_HTH_GntR"/>
</dbReference>
<dbReference type="AlphaFoldDB" id="A0A0N7M839"/>
<evidence type="ECO:0000313" key="6">
    <source>
        <dbReference type="Proteomes" id="UP000051870"/>
    </source>
</evidence>
<keyword evidence="2" id="KW-0238">DNA-binding</keyword>
<evidence type="ECO:0000256" key="3">
    <source>
        <dbReference type="ARBA" id="ARBA00023163"/>
    </source>
</evidence>
<dbReference type="EMBL" id="CYTW01000001">
    <property type="protein sequence ID" value="CUJ83198.1"/>
    <property type="molecule type" value="Genomic_DNA"/>
</dbReference>
<dbReference type="InterPro" id="IPR036388">
    <property type="entry name" value="WH-like_DNA-bd_sf"/>
</dbReference>
<dbReference type="PROSITE" id="PS50949">
    <property type="entry name" value="HTH_GNTR"/>
    <property type="match status" value="1"/>
</dbReference>
<dbReference type="InterPro" id="IPR011711">
    <property type="entry name" value="GntR_C"/>
</dbReference>
<dbReference type="SUPFAM" id="SSF46785">
    <property type="entry name" value="Winged helix' DNA-binding domain"/>
    <property type="match status" value="1"/>
</dbReference>
<dbReference type="InterPro" id="IPR008920">
    <property type="entry name" value="TF_FadR/GntR_C"/>
</dbReference>
<dbReference type="GeneID" id="83879335"/>
<dbReference type="InterPro" id="IPR036390">
    <property type="entry name" value="WH_DNA-bd_sf"/>
</dbReference>
<organism evidence="5 6">
    <name type="scientific">Shimia thalassica</name>
    <dbReference type="NCBI Taxonomy" id="1715693"/>
    <lineage>
        <taxon>Bacteria</taxon>
        <taxon>Pseudomonadati</taxon>
        <taxon>Pseudomonadota</taxon>
        <taxon>Alphaproteobacteria</taxon>
        <taxon>Rhodobacterales</taxon>
        <taxon>Roseobacteraceae</taxon>
    </lineage>
</organism>
<dbReference type="Pfam" id="PF07729">
    <property type="entry name" value="FCD"/>
    <property type="match status" value="1"/>
</dbReference>
<dbReference type="PANTHER" id="PTHR43537:SF24">
    <property type="entry name" value="GLUCONATE OPERON TRANSCRIPTIONAL REPRESSOR"/>
    <property type="match status" value="1"/>
</dbReference>
<dbReference type="SUPFAM" id="SSF48008">
    <property type="entry name" value="GntR ligand-binding domain-like"/>
    <property type="match status" value="1"/>
</dbReference>
<dbReference type="GO" id="GO:0003677">
    <property type="term" value="F:DNA binding"/>
    <property type="evidence" value="ECO:0007669"/>
    <property type="project" value="UniProtKB-KW"/>
</dbReference>
<name>A0A0N7M839_9RHOB</name>
<evidence type="ECO:0000256" key="2">
    <source>
        <dbReference type="ARBA" id="ARBA00023125"/>
    </source>
</evidence>
<evidence type="ECO:0000259" key="4">
    <source>
        <dbReference type="PROSITE" id="PS50949"/>
    </source>
</evidence>
<protein>
    <submittedName>
        <fullName evidence="5">Putative HTH-type transcriptional regulator YdfH</fullName>
    </submittedName>
</protein>